<dbReference type="OrthoDB" id="2049991at2"/>
<sequence>MENKNIYRQEKIDEYRLKMGKIFRYIPWLEEKSGTKLVHNYEGEKRLTHSIQIPVYDSTLLSFIKEMQGTGFMNRNYVYVYSRCGIKNVKDELKVIEQAEFENIEDIFGVIAKYVLGGLTKGVLWSMAVENGVFLSGLKKIKNLLDFWDRT</sequence>
<evidence type="ECO:0000313" key="1">
    <source>
        <dbReference type="EMBL" id="NBJ91653.1"/>
    </source>
</evidence>
<evidence type="ECO:0000313" key="2">
    <source>
        <dbReference type="Proteomes" id="UP001154420"/>
    </source>
</evidence>
<protein>
    <submittedName>
        <fullName evidence="1">Uncharacterized protein</fullName>
    </submittedName>
</protein>
<keyword evidence="2" id="KW-1185">Reference proteome</keyword>
<name>A0A9X5BDB1_9FIRM</name>
<dbReference type="Proteomes" id="UP001154420">
    <property type="component" value="Unassembled WGS sequence"/>
</dbReference>
<gene>
    <name evidence="1" type="ORF">D5281_03365</name>
</gene>
<proteinExistence type="predicted"/>
<organism evidence="1 2">
    <name type="scientific">Parablautia muri</name>
    <dbReference type="NCBI Taxonomy" id="2320879"/>
    <lineage>
        <taxon>Bacteria</taxon>
        <taxon>Bacillati</taxon>
        <taxon>Bacillota</taxon>
        <taxon>Clostridia</taxon>
        <taxon>Lachnospirales</taxon>
        <taxon>Lachnospiraceae</taxon>
        <taxon>Parablautia</taxon>
    </lineage>
</organism>
<dbReference type="AlphaFoldDB" id="A0A9X5BDB1"/>
<dbReference type="EMBL" id="QZDT01000003">
    <property type="protein sequence ID" value="NBJ91653.1"/>
    <property type="molecule type" value="Genomic_DNA"/>
</dbReference>
<accession>A0A9X5BDB1</accession>
<dbReference type="RefSeq" id="WP_160558741.1">
    <property type="nucleotide sequence ID" value="NZ_QZDT01000003.1"/>
</dbReference>
<comment type="caution">
    <text evidence="1">The sequence shown here is derived from an EMBL/GenBank/DDBJ whole genome shotgun (WGS) entry which is preliminary data.</text>
</comment>
<reference evidence="1" key="1">
    <citation type="submission" date="2018-09" db="EMBL/GenBank/DDBJ databases">
        <title>Murine metabolic-syndrome-specific gut microbial biobank.</title>
        <authorList>
            <person name="Liu C."/>
        </authorList>
    </citation>
    <scope>NUCLEOTIDE SEQUENCE</scope>
    <source>
        <strain evidence="1">D42-62</strain>
    </source>
</reference>